<accession>A0A4V6DYK8</accession>
<name>A0A4V6DYK8_9BACT</name>
<dbReference type="EMBL" id="NXLZ01000005">
    <property type="protein sequence ID" value="TKX31102.1"/>
    <property type="molecule type" value="Genomic_DNA"/>
</dbReference>
<comment type="caution">
    <text evidence="1">The sequence shown here is derived from an EMBL/GenBank/DDBJ whole genome shotgun (WGS) entry which is preliminary data.</text>
</comment>
<organism evidence="1 2">
    <name type="scientific">Campylobacter estrildidarum</name>
    <dbReference type="NCBI Taxonomy" id="2510189"/>
    <lineage>
        <taxon>Bacteria</taxon>
        <taxon>Pseudomonadati</taxon>
        <taxon>Campylobacterota</taxon>
        <taxon>Epsilonproteobacteria</taxon>
        <taxon>Campylobacterales</taxon>
        <taxon>Campylobacteraceae</taxon>
        <taxon>Campylobacter</taxon>
    </lineage>
</organism>
<keyword evidence="2" id="KW-1185">Reference proteome</keyword>
<evidence type="ECO:0000313" key="2">
    <source>
        <dbReference type="Proteomes" id="UP000308838"/>
    </source>
</evidence>
<sequence length="65" mass="7900">MLKKQIKPKNNINTSLLNFKHETICYKQVKSTIIKTFSLHTQRIKYEFINHTYKFFSKMCLNIFN</sequence>
<evidence type="ECO:0000313" key="1">
    <source>
        <dbReference type="EMBL" id="TKX31102.1"/>
    </source>
</evidence>
<proteinExistence type="predicted"/>
<protein>
    <submittedName>
        <fullName evidence="1">Uncharacterized protein</fullName>
    </submittedName>
</protein>
<gene>
    <name evidence="1" type="ORF">CQA69_03945</name>
</gene>
<reference evidence="1 2" key="1">
    <citation type="submission" date="2018-05" db="EMBL/GenBank/DDBJ databases">
        <title>Novel Campyloabacter and Helicobacter Species and Strains.</title>
        <authorList>
            <person name="Mannion A.J."/>
            <person name="Shen Z."/>
            <person name="Fox J.G."/>
        </authorList>
    </citation>
    <scope>NUCLEOTIDE SEQUENCE [LARGE SCALE GENOMIC DNA]</scope>
    <source>
        <strain evidence="2">MIT17-664</strain>
    </source>
</reference>
<dbReference type="AlphaFoldDB" id="A0A4V6DYK8"/>
<dbReference type="Proteomes" id="UP000308838">
    <property type="component" value="Unassembled WGS sequence"/>
</dbReference>